<dbReference type="EMBL" id="CP071732">
    <property type="protein sequence ID" value="QTB90815.1"/>
    <property type="molecule type" value="Genomic_DNA"/>
</dbReference>
<proteinExistence type="predicted"/>
<dbReference type="RefSeq" id="WP_161786509.1">
    <property type="nucleotide sequence ID" value="NZ_CP071732.1"/>
</dbReference>
<keyword evidence="3" id="KW-1185">Reference proteome</keyword>
<sequence>MSETEAWSRLYTLFCRSLGFRQALYRYDPQLFESFAKEKTNGPQTQ</sequence>
<evidence type="ECO:0000313" key="1">
    <source>
        <dbReference type="EMBL" id="QTB90815.1"/>
    </source>
</evidence>
<gene>
    <name evidence="1" type="ORF">BSD967_11110</name>
    <name evidence="2" type="ORF">BSD967_11445</name>
</gene>
<name>A0ABX7SC17_9BIFI</name>
<reference evidence="2 3" key="1">
    <citation type="submission" date="2021-03" db="EMBL/GenBank/DDBJ databases">
        <title>Genome sequencing of Bifidobacterium saguini DSMZ 23967.</title>
        <authorList>
            <person name="Kim J."/>
        </authorList>
    </citation>
    <scope>NUCLEOTIDE SEQUENCE [LARGE SCALE GENOMIC DNA]</scope>
    <source>
        <strain evidence="2 3">DSMZ 23967</strain>
    </source>
</reference>
<evidence type="ECO:0000313" key="3">
    <source>
        <dbReference type="Proteomes" id="UP000663729"/>
    </source>
</evidence>
<dbReference type="Proteomes" id="UP000663729">
    <property type="component" value="Chromosome"/>
</dbReference>
<accession>A0ABX7SC17</accession>
<organism evidence="2 3">
    <name type="scientific">Bifidobacterium saguini</name>
    <dbReference type="NCBI Taxonomy" id="762210"/>
    <lineage>
        <taxon>Bacteria</taxon>
        <taxon>Bacillati</taxon>
        <taxon>Actinomycetota</taxon>
        <taxon>Actinomycetes</taxon>
        <taxon>Bifidobacteriales</taxon>
        <taxon>Bifidobacteriaceae</taxon>
        <taxon>Bifidobacterium</taxon>
    </lineage>
</organism>
<evidence type="ECO:0000313" key="2">
    <source>
        <dbReference type="EMBL" id="QTB90877.1"/>
    </source>
</evidence>
<dbReference type="EMBL" id="CP071732">
    <property type="protein sequence ID" value="QTB90877.1"/>
    <property type="molecule type" value="Genomic_DNA"/>
</dbReference>
<protein>
    <submittedName>
        <fullName evidence="2">Uncharacterized protein</fullName>
    </submittedName>
</protein>